<dbReference type="GO" id="GO:0009055">
    <property type="term" value="F:electron transfer activity"/>
    <property type="evidence" value="ECO:0007669"/>
    <property type="project" value="InterPro"/>
</dbReference>
<feature type="chain" id="PRO_5040985157" description="Phytocyanin domain-containing protein" evidence="2">
    <location>
        <begin position="20"/>
        <end position="222"/>
    </location>
</feature>
<gene>
    <name evidence="4" type="ORF">NW762_001941</name>
</gene>
<keyword evidence="2" id="KW-0732">Signal</keyword>
<dbReference type="PANTHER" id="PTHR34883:SF15">
    <property type="entry name" value="EXTRACELLULAR SERINE-RICH PROTEIN"/>
    <property type="match status" value="1"/>
</dbReference>
<dbReference type="EMBL" id="JAOQAZ010000002">
    <property type="protein sequence ID" value="KAJ4270265.1"/>
    <property type="molecule type" value="Genomic_DNA"/>
</dbReference>
<organism evidence="4 5">
    <name type="scientific">Fusarium torreyae</name>
    <dbReference type="NCBI Taxonomy" id="1237075"/>
    <lineage>
        <taxon>Eukaryota</taxon>
        <taxon>Fungi</taxon>
        <taxon>Dikarya</taxon>
        <taxon>Ascomycota</taxon>
        <taxon>Pezizomycotina</taxon>
        <taxon>Sordariomycetes</taxon>
        <taxon>Hypocreomycetidae</taxon>
        <taxon>Hypocreales</taxon>
        <taxon>Nectriaceae</taxon>
        <taxon>Fusarium</taxon>
    </lineage>
</organism>
<dbReference type="Proteomes" id="UP001152049">
    <property type="component" value="Unassembled WGS sequence"/>
</dbReference>
<dbReference type="InterPro" id="IPR003245">
    <property type="entry name" value="Phytocyanin_dom"/>
</dbReference>
<dbReference type="AlphaFoldDB" id="A0A9W8SEF0"/>
<evidence type="ECO:0000313" key="4">
    <source>
        <dbReference type="EMBL" id="KAJ4270265.1"/>
    </source>
</evidence>
<dbReference type="PANTHER" id="PTHR34883">
    <property type="entry name" value="SERINE-RICH PROTEIN, PUTATIVE-RELATED-RELATED"/>
    <property type="match status" value="1"/>
</dbReference>
<feature type="signal peptide" evidence="2">
    <location>
        <begin position="1"/>
        <end position="19"/>
    </location>
</feature>
<sequence length="222" mass="22428">MHASTLNLLALSALPAALAAGSVHVVKVGDGGLKFEPSQTKAAVGDTIEFHFYPGMHSVAQSSFKKPCEPLNSTSFFSGDFSPEDKVDSKVFSINVTSEDPIWYYCAVQGHCAGGMVGVINAPTSGDKTFKAFAKAASDSNDSVPPQSTGGGKIGPAATSTGASSTASSEATSTSTESGSAASATSSETSSPNAGLEARGEIRWGLMSLGVAMAGLFGGLMM</sequence>
<reference evidence="4" key="1">
    <citation type="submission" date="2022-09" db="EMBL/GenBank/DDBJ databases">
        <title>Fusarium specimens isolated from Avocado Roots.</title>
        <authorList>
            <person name="Stajich J."/>
            <person name="Roper C."/>
            <person name="Heimlech-Rivalta G."/>
        </authorList>
    </citation>
    <scope>NUCLEOTIDE SEQUENCE</scope>
    <source>
        <strain evidence="4">CF00136</strain>
    </source>
</reference>
<dbReference type="SUPFAM" id="SSF49503">
    <property type="entry name" value="Cupredoxins"/>
    <property type="match status" value="1"/>
</dbReference>
<evidence type="ECO:0000259" key="3">
    <source>
        <dbReference type="Pfam" id="PF02298"/>
    </source>
</evidence>
<proteinExistence type="predicted"/>
<accession>A0A9W8SEF0</accession>
<feature type="compositionally biased region" description="Low complexity" evidence="1">
    <location>
        <begin position="157"/>
        <end position="191"/>
    </location>
</feature>
<dbReference type="InterPro" id="IPR052953">
    <property type="entry name" value="Ser-rich/MCO-related"/>
</dbReference>
<dbReference type="CDD" id="cd00920">
    <property type="entry name" value="Cupredoxin"/>
    <property type="match status" value="1"/>
</dbReference>
<dbReference type="Pfam" id="PF02298">
    <property type="entry name" value="Cu_bind_like"/>
    <property type="match status" value="1"/>
</dbReference>
<feature type="compositionally biased region" description="Polar residues" evidence="1">
    <location>
        <begin position="138"/>
        <end position="148"/>
    </location>
</feature>
<dbReference type="Gene3D" id="2.60.40.420">
    <property type="entry name" value="Cupredoxins - blue copper proteins"/>
    <property type="match status" value="1"/>
</dbReference>
<protein>
    <recommendedName>
        <fullName evidence="3">Phytocyanin domain-containing protein</fullName>
    </recommendedName>
</protein>
<keyword evidence="5" id="KW-1185">Reference proteome</keyword>
<name>A0A9W8SEF0_9HYPO</name>
<dbReference type="OrthoDB" id="2331100at2759"/>
<feature type="domain" description="Phytocyanin" evidence="3">
    <location>
        <begin position="40"/>
        <end position="116"/>
    </location>
</feature>
<evidence type="ECO:0000313" key="5">
    <source>
        <dbReference type="Proteomes" id="UP001152049"/>
    </source>
</evidence>
<feature type="region of interest" description="Disordered" evidence="1">
    <location>
        <begin position="138"/>
        <end position="195"/>
    </location>
</feature>
<comment type="caution">
    <text evidence="4">The sequence shown here is derived from an EMBL/GenBank/DDBJ whole genome shotgun (WGS) entry which is preliminary data.</text>
</comment>
<evidence type="ECO:0000256" key="2">
    <source>
        <dbReference type="SAM" id="SignalP"/>
    </source>
</evidence>
<evidence type="ECO:0000256" key="1">
    <source>
        <dbReference type="SAM" id="MobiDB-lite"/>
    </source>
</evidence>
<dbReference type="InterPro" id="IPR008972">
    <property type="entry name" value="Cupredoxin"/>
</dbReference>